<dbReference type="Gene3D" id="1.25.10.10">
    <property type="entry name" value="Leucine-rich Repeat Variant"/>
    <property type="match status" value="1"/>
</dbReference>
<evidence type="ECO:0000313" key="3">
    <source>
        <dbReference type="Proteomes" id="UP000002630"/>
    </source>
</evidence>
<dbReference type="InterPro" id="IPR016024">
    <property type="entry name" value="ARM-type_fold"/>
</dbReference>
<organism evidence="2 3">
    <name type="scientific">Ectocarpus siliculosus</name>
    <name type="common">Brown alga</name>
    <name type="synonym">Conferva siliculosa</name>
    <dbReference type="NCBI Taxonomy" id="2880"/>
    <lineage>
        <taxon>Eukaryota</taxon>
        <taxon>Sar</taxon>
        <taxon>Stramenopiles</taxon>
        <taxon>Ochrophyta</taxon>
        <taxon>PX clade</taxon>
        <taxon>Phaeophyceae</taxon>
        <taxon>Ectocarpales</taxon>
        <taxon>Ectocarpaceae</taxon>
        <taxon>Ectocarpus</taxon>
    </lineage>
</organism>
<dbReference type="SUPFAM" id="SSF48371">
    <property type="entry name" value="ARM repeat"/>
    <property type="match status" value="1"/>
</dbReference>
<feature type="region of interest" description="Disordered" evidence="1">
    <location>
        <begin position="473"/>
        <end position="597"/>
    </location>
</feature>
<dbReference type="InParanoid" id="D8LU72"/>
<feature type="region of interest" description="Disordered" evidence="1">
    <location>
        <begin position="712"/>
        <end position="731"/>
    </location>
</feature>
<dbReference type="InterPro" id="IPR011989">
    <property type="entry name" value="ARM-like"/>
</dbReference>
<dbReference type="EMBL" id="FN649744">
    <property type="protein sequence ID" value="CBN78114.1"/>
    <property type="molecule type" value="Genomic_DNA"/>
</dbReference>
<feature type="compositionally biased region" description="Low complexity" evidence="1">
    <location>
        <begin position="573"/>
        <end position="584"/>
    </location>
</feature>
<evidence type="ECO:0000313" key="2">
    <source>
        <dbReference type="EMBL" id="CBN78114.1"/>
    </source>
</evidence>
<feature type="compositionally biased region" description="Low complexity" evidence="1">
    <location>
        <begin position="540"/>
        <end position="554"/>
    </location>
</feature>
<dbReference type="EMBL" id="FN649191">
    <property type="protein sequence ID" value="CBN78114.1"/>
    <property type="molecule type" value="Genomic_DNA"/>
</dbReference>
<feature type="region of interest" description="Disordered" evidence="1">
    <location>
        <begin position="300"/>
        <end position="326"/>
    </location>
</feature>
<name>D8LU72_ECTSI</name>
<dbReference type="AlphaFoldDB" id="D8LU72"/>
<feature type="compositionally biased region" description="Polar residues" evidence="1">
    <location>
        <begin position="670"/>
        <end position="683"/>
    </location>
</feature>
<proteinExistence type="predicted"/>
<feature type="region of interest" description="Disordered" evidence="1">
    <location>
        <begin position="125"/>
        <end position="163"/>
    </location>
</feature>
<accession>D8LU72</accession>
<feature type="region of interest" description="Disordered" evidence="1">
    <location>
        <begin position="632"/>
        <end position="688"/>
    </location>
</feature>
<sequence length="731" mass="76292">MAPPTVPAHPPPTPAAHAAVLKQRERQEEEATLMRRKCAKSIYELSTRADKGPLLIGNGVIQALSALSLVEDPRTSRYVGASYVNIAALGREVCVDMLKNQVVRCLHRLWQRAYSLAHCRRTSDLSSVSKGSNSKDSNSKDSNSKDSNTNGGGSATSAPSVVSETDEEWSVRRCGLDVLDQAAVALCHLSVPIGAESIMMQERGMGAIMWYARGDHDNEQLKVVGLQCLVNFHRNTPNGTFHEAMLPCLKELGQSATTGIRRYTGQAICALGANKHGASQLLAGGVLTILANLSKPNNLTRDCESASGHDEGSGGDGAGGGGMGREGNPAAAADGLLLEAFAHAASNLTVANAEFVRQALIAPATVAEVLEILYLGGDGGGGDGGGGSVGAMKSNANVRGNKRAAACRLNSARVLRSIFSEADASDVARLVQLGFLRKTGQFFGQAAAQKDPKAQQLLAHSVWHLSATLTDVKPLESQPPPRPHPHPHRHPPTDSGSPAFTGEAISALSMGGLQQHQQQYKGVRRRSSSNSVLLPGQGESTTTTAKSSTATAATNNQGAARGVYGSRNRRRSSGGSSVVSVSVSEANTVRSSRASVRPVDRAKGSMILRQNFPGGALSAARGGLVGGRKLVRRRSSTLTEEEESLSETSSHRGGVGLEGGVPSALGSGLSLDTTSGAADSSPSEVDEKGPHVVACGVMHHLLRLAESGTTGFVRQGSHKQAQEGAVRNSDL</sequence>
<dbReference type="Proteomes" id="UP000002630">
    <property type="component" value="Linkage Group LG19"/>
</dbReference>
<keyword evidence="3" id="KW-1185">Reference proteome</keyword>
<reference evidence="2 3" key="1">
    <citation type="journal article" date="2010" name="Nature">
        <title>The Ectocarpus genome and the independent evolution of multicellularity in brown algae.</title>
        <authorList>
            <person name="Cock J.M."/>
            <person name="Sterck L."/>
            <person name="Rouze P."/>
            <person name="Scornet D."/>
            <person name="Allen A.E."/>
            <person name="Amoutzias G."/>
            <person name="Anthouard V."/>
            <person name="Artiguenave F."/>
            <person name="Aury J.M."/>
            <person name="Badger J.H."/>
            <person name="Beszteri B."/>
            <person name="Billiau K."/>
            <person name="Bonnet E."/>
            <person name="Bothwell J.H."/>
            <person name="Bowler C."/>
            <person name="Boyen C."/>
            <person name="Brownlee C."/>
            <person name="Carrano C.J."/>
            <person name="Charrier B."/>
            <person name="Cho G.Y."/>
            <person name="Coelho S.M."/>
            <person name="Collen J."/>
            <person name="Corre E."/>
            <person name="Da Silva C."/>
            <person name="Delage L."/>
            <person name="Delaroque N."/>
            <person name="Dittami S.M."/>
            <person name="Doulbeau S."/>
            <person name="Elias M."/>
            <person name="Farnham G."/>
            <person name="Gachon C.M."/>
            <person name="Gschloessl B."/>
            <person name="Heesch S."/>
            <person name="Jabbari K."/>
            <person name="Jubin C."/>
            <person name="Kawai H."/>
            <person name="Kimura K."/>
            <person name="Kloareg B."/>
            <person name="Kupper F.C."/>
            <person name="Lang D."/>
            <person name="Le Bail A."/>
            <person name="Leblanc C."/>
            <person name="Lerouge P."/>
            <person name="Lohr M."/>
            <person name="Lopez P.J."/>
            <person name="Martens C."/>
            <person name="Maumus F."/>
            <person name="Michel G."/>
            <person name="Miranda-Saavedra D."/>
            <person name="Morales J."/>
            <person name="Moreau H."/>
            <person name="Motomura T."/>
            <person name="Nagasato C."/>
            <person name="Napoli C.A."/>
            <person name="Nelson D.R."/>
            <person name="Nyvall-Collen P."/>
            <person name="Peters A.F."/>
            <person name="Pommier C."/>
            <person name="Potin P."/>
            <person name="Poulain J."/>
            <person name="Quesneville H."/>
            <person name="Read B."/>
            <person name="Rensing S.A."/>
            <person name="Ritter A."/>
            <person name="Rousvoal S."/>
            <person name="Samanta M."/>
            <person name="Samson G."/>
            <person name="Schroeder D.C."/>
            <person name="Segurens B."/>
            <person name="Strittmatter M."/>
            <person name="Tonon T."/>
            <person name="Tregear J.W."/>
            <person name="Valentin K."/>
            <person name="von Dassow P."/>
            <person name="Yamagishi T."/>
            <person name="Van de Peer Y."/>
            <person name="Wincker P."/>
        </authorList>
    </citation>
    <scope>NUCLEOTIDE SEQUENCE [LARGE SCALE GENOMIC DNA]</scope>
    <source>
        <strain evidence="3">Ec32 / CCAP1310/4</strain>
    </source>
</reference>
<feature type="compositionally biased region" description="Gly residues" evidence="1">
    <location>
        <begin position="314"/>
        <end position="325"/>
    </location>
</feature>
<feature type="compositionally biased region" description="Low complexity" evidence="1">
    <location>
        <begin position="125"/>
        <end position="136"/>
    </location>
</feature>
<feature type="compositionally biased region" description="Polar residues" evidence="1">
    <location>
        <begin position="585"/>
        <end position="594"/>
    </location>
</feature>
<evidence type="ECO:0000256" key="1">
    <source>
        <dbReference type="SAM" id="MobiDB-lite"/>
    </source>
</evidence>
<protein>
    <submittedName>
        <fullName evidence="2">Uncharacterized protein</fullName>
    </submittedName>
</protein>
<gene>
    <name evidence="2" type="ORF">Esi_0095_0086</name>
</gene>
<feature type="compositionally biased region" description="Basic and acidic residues" evidence="1">
    <location>
        <begin position="301"/>
        <end position="312"/>
    </location>
</feature>